<dbReference type="EMBL" id="PDJD01000001">
    <property type="protein sequence ID" value="PFG21280.1"/>
    <property type="molecule type" value="Genomic_DNA"/>
</dbReference>
<dbReference type="PANTHER" id="PTHR40765:SF2">
    <property type="entry name" value="ESX-2 SECRETION SYSTEM ATPASE ECCB2"/>
    <property type="match status" value="1"/>
</dbReference>
<dbReference type="AlphaFoldDB" id="A0A2A9D612"/>
<dbReference type="Pfam" id="PF05108">
    <property type="entry name" value="T7SS_ESX1_EccB"/>
    <property type="match status" value="1"/>
</dbReference>
<keyword evidence="1" id="KW-0472">Membrane</keyword>
<evidence type="ECO:0000313" key="1">
    <source>
        <dbReference type="EMBL" id="PFG21280.1"/>
    </source>
</evidence>
<dbReference type="Gene3D" id="3.30.2390.20">
    <property type="entry name" value="Type VII secretion system EccB, repeat 1 domain"/>
    <property type="match status" value="1"/>
</dbReference>
<dbReference type="RefSeq" id="WP_098470134.1">
    <property type="nucleotide sequence ID" value="NZ_PDJD01000001.1"/>
</dbReference>
<dbReference type="OrthoDB" id="3847604at2"/>
<dbReference type="InterPro" id="IPR044857">
    <property type="entry name" value="T7SS_EccB_R1"/>
</dbReference>
<organism evidence="1 2">
    <name type="scientific">Serinibacter salmoneus</name>
    <dbReference type="NCBI Taxonomy" id="556530"/>
    <lineage>
        <taxon>Bacteria</taxon>
        <taxon>Bacillati</taxon>
        <taxon>Actinomycetota</taxon>
        <taxon>Actinomycetes</taxon>
        <taxon>Micrococcales</taxon>
        <taxon>Beutenbergiaceae</taxon>
        <taxon>Serinibacter</taxon>
    </lineage>
</organism>
<name>A0A2A9D612_9MICO</name>
<protein>
    <submittedName>
        <fullName evidence="1">Type VII secretion system ESX-1 transmembrane protein B</fullName>
    </submittedName>
</protein>
<sequence>MPSRGELLQAQRWERRRLLAAFRTGSVQEDWRPGRGVVASLVVAGMALGGSCLAGMLEPRLPQGWGDGRIIVVRESAERFVSREDALVPVPNLASARLLTSADAPVLTLDRALLHGVAREPAAGIAGAPDRVATPESLVRDAWLACAPSQDASPGDVAGATSAAAGAWNHPRLWVGAGAWGGEDSWPAREDGREVAALVTSGEYLALIVGSRRHELTGDRVDGVLRAVGLSRADAREVSPAWLALLEPGDPIAPFEVAGAGRPTAGVLGDLGVAAGDVVVVEGEPHLALAGGDLVALTPFADAVYTAGPGGLLGRWDAEPAQIAQVPDGDPADLWPARWPQGLPDPVAEGEVPCVLLQTASGGVRLMAAPAGEVTGADAVTLVPGTGALVRVEFAAETGSGGGGETGSGVGAETGEMLAYLDETGTAFPFASGSGTDPGEAIRRLLGEDVEPVTVPPAWADLLPVGVALSIQAAESR</sequence>
<gene>
    <name evidence="1" type="ORF">ATL40_2907</name>
</gene>
<comment type="caution">
    <text evidence="1">The sequence shown here is derived from an EMBL/GenBank/DDBJ whole genome shotgun (WGS) entry which is preliminary data.</text>
</comment>
<accession>A0A2A9D612</accession>
<dbReference type="Proteomes" id="UP000224915">
    <property type="component" value="Unassembled WGS sequence"/>
</dbReference>
<dbReference type="PANTHER" id="PTHR40765">
    <property type="entry name" value="ESX-2 SECRETION SYSTEM ATPASE ECCB2"/>
    <property type="match status" value="1"/>
</dbReference>
<evidence type="ECO:0000313" key="2">
    <source>
        <dbReference type="Proteomes" id="UP000224915"/>
    </source>
</evidence>
<proteinExistence type="predicted"/>
<keyword evidence="1" id="KW-0812">Transmembrane</keyword>
<dbReference type="InterPro" id="IPR007795">
    <property type="entry name" value="T7SS_EccB"/>
</dbReference>
<reference evidence="1 2" key="1">
    <citation type="submission" date="2017-10" db="EMBL/GenBank/DDBJ databases">
        <title>Sequencing the genomes of 1000 actinobacteria strains.</title>
        <authorList>
            <person name="Klenk H.-P."/>
        </authorList>
    </citation>
    <scope>NUCLEOTIDE SEQUENCE [LARGE SCALE GENOMIC DNA]</scope>
    <source>
        <strain evidence="1 2">DSM 21801</strain>
    </source>
</reference>
<dbReference type="GO" id="GO:0005576">
    <property type="term" value="C:extracellular region"/>
    <property type="evidence" value="ECO:0007669"/>
    <property type="project" value="TreeGrafter"/>
</dbReference>
<keyword evidence="2" id="KW-1185">Reference proteome</keyword>